<dbReference type="PRINTS" id="PR00410">
    <property type="entry name" value="PHEHYDRXLASE"/>
</dbReference>
<dbReference type="PANTHER" id="PTHR47354:SF5">
    <property type="entry name" value="PROTEIN RFBI"/>
    <property type="match status" value="1"/>
</dbReference>
<gene>
    <name evidence="2" type="ORF">A2627_03170</name>
</gene>
<dbReference type="InterPro" id="IPR001433">
    <property type="entry name" value="OxRdtase_FAD/NAD-bd"/>
</dbReference>
<dbReference type="InterPro" id="IPR017938">
    <property type="entry name" value="Riboflavin_synthase-like_b-brl"/>
</dbReference>
<dbReference type="Pfam" id="PF00970">
    <property type="entry name" value="FAD_binding_6"/>
    <property type="match status" value="1"/>
</dbReference>
<accession>A0A1F7YCB4</accession>
<protein>
    <recommendedName>
        <fullName evidence="1">FAD-binding FR-type domain-containing protein</fullName>
    </recommendedName>
</protein>
<dbReference type="Proteomes" id="UP000178851">
    <property type="component" value="Unassembled WGS sequence"/>
</dbReference>
<dbReference type="EMBL" id="MGGI01000025">
    <property type="protein sequence ID" value="OGM24941.1"/>
    <property type="molecule type" value="Genomic_DNA"/>
</dbReference>
<dbReference type="InterPro" id="IPR039261">
    <property type="entry name" value="FNR_nucleotide-bd"/>
</dbReference>
<feature type="domain" description="FAD-binding FR-type" evidence="1">
    <location>
        <begin position="1"/>
        <end position="102"/>
    </location>
</feature>
<dbReference type="Pfam" id="PF00175">
    <property type="entry name" value="NAD_binding_1"/>
    <property type="match status" value="1"/>
</dbReference>
<evidence type="ECO:0000259" key="1">
    <source>
        <dbReference type="PROSITE" id="PS51384"/>
    </source>
</evidence>
<dbReference type="Gene3D" id="2.40.30.10">
    <property type="entry name" value="Translation factors"/>
    <property type="match status" value="1"/>
</dbReference>
<dbReference type="CDD" id="cd00322">
    <property type="entry name" value="FNR_like"/>
    <property type="match status" value="1"/>
</dbReference>
<dbReference type="GO" id="GO:0016491">
    <property type="term" value="F:oxidoreductase activity"/>
    <property type="evidence" value="ECO:0007669"/>
    <property type="project" value="InterPro"/>
</dbReference>
<organism evidence="2 3">
    <name type="scientific">Candidatus Woesebacteria bacterium RIFCSPHIGHO2_01_FULL_39_28</name>
    <dbReference type="NCBI Taxonomy" id="1802496"/>
    <lineage>
        <taxon>Bacteria</taxon>
        <taxon>Candidatus Woeseibacteriota</taxon>
    </lineage>
</organism>
<dbReference type="SUPFAM" id="SSF52343">
    <property type="entry name" value="Ferredoxin reductase-like, C-terminal NADP-linked domain"/>
    <property type="match status" value="1"/>
</dbReference>
<reference evidence="2 3" key="1">
    <citation type="journal article" date="2016" name="Nat. Commun.">
        <title>Thousands of microbial genomes shed light on interconnected biogeochemical processes in an aquifer system.</title>
        <authorList>
            <person name="Anantharaman K."/>
            <person name="Brown C.T."/>
            <person name="Hug L.A."/>
            <person name="Sharon I."/>
            <person name="Castelle C.J."/>
            <person name="Probst A.J."/>
            <person name="Thomas B.C."/>
            <person name="Singh A."/>
            <person name="Wilkins M.J."/>
            <person name="Karaoz U."/>
            <person name="Brodie E.L."/>
            <person name="Williams K.H."/>
            <person name="Hubbard S.S."/>
            <person name="Banfield J.F."/>
        </authorList>
    </citation>
    <scope>NUCLEOTIDE SEQUENCE [LARGE SCALE GENOMIC DNA]</scope>
</reference>
<dbReference type="InterPro" id="IPR008333">
    <property type="entry name" value="Cbr1-like_FAD-bd_dom"/>
</dbReference>
<proteinExistence type="predicted"/>
<dbReference type="PROSITE" id="PS51384">
    <property type="entry name" value="FAD_FR"/>
    <property type="match status" value="1"/>
</dbReference>
<dbReference type="PANTHER" id="PTHR47354">
    <property type="entry name" value="NADH OXIDOREDUCTASE HCR"/>
    <property type="match status" value="1"/>
</dbReference>
<dbReference type="SUPFAM" id="SSF63380">
    <property type="entry name" value="Riboflavin synthase domain-like"/>
    <property type="match status" value="1"/>
</dbReference>
<dbReference type="InterPro" id="IPR017927">
    <property type="entry name" value="FAD-bd_FR_type"/>
</dbReference>
<dbReference type="Gene3D" id="3.40.50.80">
    <property type="entry name" value="Nucleotide-binding domain of ferredoxin-NADP reductase (FNR) module"/>
    <property type="match status" value="1"/>
</dbReference>
<evidence type="ECO:0000313" key="3">
    <source>
        <dbReference type="Proteomes" id="UP000178851"/>
    </source>
</evidence>
<dbReference type="InterPro" id="IPR050415">
    <property type="entry name" value="MRET"/>
</dbReference>
<dbReference type="AlphaFoldDB" id="A0A1F7YCB4"/>
<comment type="caution">
    <text evidence="2">The sequence shown here is derived from an EMBL/GenBank/DDBJ whole genome shotgun (WGS) entry which is preliminary data.</text>
</comment>
<evidence type="ECO:0000313" key="2">
    <source>
        <dbReference type="EMBL" id="OGM24941.1"/>
    </source>
</evidence>
<sequence length="249" mass="28587">MKLTLVKKQDEAQGTKSFFFEPEKEVRYIAGQYFYITLPKLNYQDPRGSTRDFTLSSSPSEGKNLRITTRIRQESGFKKTLDELAIRSIVEGEGPNGTFIFDENNKGPQVFLAGGIGITPFRSIIKYVFDKKLDTQIHLIYSNSVPEQIAFRKELTDISNFNPNIKVSMTVTKPEESKERWTGLVGRMDELMLKKLIENWSLKMNNPHLGRNLIFWLCGPPPMVDAMEQILSKLNISPDHIRVEKFTGY</sequence>
<name>A0A1F7YCB4_9BACT</name>